<reference evidence="2" key="1">
    <citation type="submission" date="2022-08" db="UniProtKB">
        <authorList>
            <consortium name="EnsemblMetazoa"/>
        </authorList>
    </citation>
    <scope>IDENTIFICATION</scope>
    <source>
        <strain evidence="2">05x7-T-G4-1.051#20</strain>
    </source>
</reference>
<keyword evidence="1" id="KW-0472">Membrane</keyword>
<name>A0A8W8JDD6_MAGGI</name>
<organism evidence="2 3">
    <name type="scientific">Magallana gigas</name>
    <name type="common">Pacific oyster</name>
    <name type="synonym">Crassostrea gigas</name>
    <dbReference type="NCBI Taxonomy" id="29159"/>
    <lineage>
        <taxon>Eukaryota</taxon>
        <taxon>Metazoa</taxon>
        <taxon>Spiralia</taxon>
        <taxon>Lophotrochozoa</taxon>
        <taxon>Mollusca</taxon>
        <taxon>Bivalvia</taxon>
        <taxon>Autobranchia</taxon>
        <taxon>Pteriomorphia</taxon>
        <taxon>Ostreida</taxon>
        <taxon>Ostreoidea</taxon>
        <taxon>Ostreidae</taxon>
        <taxon>Magallana</taxon>
    </lineage>
</organism>
<dbReference type="AlphaFoldDB" id="A0A8W8JDD6"/>
<dbReference type="EnsemblMetazoa" id="G18653.1">
    <property type="protein sequence ID" value="G18653.1:cds"/>
    <property type="gene ID" value="G18653"/>
</dbReference>
<evidence type="ECO:0000313" key="3">
    <source>
        <dbReference type="Proteomes" id="UP000005408"/>
    </source>
</evidence>
<evidence type="ECO:0000256" key="1">
    <source>
        <dbReference type="SAM" id="Phobius"/>
    </source>
</evidence>
<keyword evidence="3" id="KW-1185">Reference proteome</keyword>
<dbReference type="Proteomes" id="UP000005408">
    <property type="component" value="Unassembled WGS sequence"/>
</dbReference>
<evidence type="ECO:0000313" key="2">
    <source>
        <dbReference type="EnsemblMetazoa" id="G18653.1:cds"/>
    </source>
</evidence>
<accession>A0A8W8JDD6</accession>
<keyword evidence="1" id="KW-0812">Transmembrane</keyword>
<proteinExistence type="predicted"/>
<feature type="transmembrane region" description="Helical" evidence="1">
    <location>
        <begin position="135"/>
        <end position="154"/>
    </location>
</feature>
<keyword evidence="1" id="KW-1133">Transmembrane helix</keyword>
<sequence length="193" mass="21856">MTLTQGGTAVKVKVFNKNNWAFNNLREEPLDMLQVFSSTRCCLYFTFSDNENCSRYEGGCCNGYEWNNDVGNCTECNIGYLGINCSRQCVYPSYGWKCTLECNCSAENCNFSTGCENKTTWEQDINTSAGASGPLFIVMIICFSVSAILLLLVFKSLKCWKYIKCRSTVKEDVTEENHYQTISDHDLIKKLSI</sequence>
<protein>
    <submittedName>
        <fullName evidence="2">Uncharacterized protein</fullName>
    </submittedName>
</protein>